<sequence>MAKGACFLLLLFTASAAKFDLKLTCHARDAKVEKSYPFQALSAIKDEKELLEVEISRKALQNMEVIRAIIKSRGKSRVECRKKGQSCIDNPMYPIFLCCSPYKCSNPQGGHCKDSSSQ</sequence>
<evidence type="ECO:0000313" key="2">
    <source>
        <dbReference type="Proteomes" id="UP001060085"/>
    </source>
</evidence>
<gene>
    <name evidence="1" type="ORF">M9H77_17667</name>
</gene>
<accession>A0ACC0B592</accession>
<proteinExistence type="predicted"/>
<keyword evidence="2" id="KW-1185">Reference proteome</keyword>
<organism evidence="1 2">
    <name type="scientific">Catharanthus roseus</name>
    <name type="common">Madagascar periwinkle</name>
    <name type="synonym">Vinca rosea</name>
    <dbReference type="NCBI Taxonomy" id="4058"/>
    <lineage>
        <taxon>Eukaryota</taxon>
        <taxon>Viridiplantae</taxon>
        <taxon>Streptophyta</taxon>
        <taxon>Embryophyta</taxon>
        <taxon>Tracheophyta</taxon>
        <taxon>Spermatophyta</taxon>
        <taxon>Magnoliopsida</taxon>
        <taxon>eudicotyledons</taxon>
        <taxon>Gunneridae</taxon>
        <taxon>Pentapetalae</taxon>
        <taxon>asterids</taxon>
        <taxon>lamiids</taxon>
        <taxon>Gentianales</taxon>
        <taxon>Apocynaceae</taxon>
        <taxon>Rauvolfioideae</taxon>
        <taxon>Vinceae</taxon>
        <taxon>Catharanthinae</taxon>
        <taxon>Catharanthus</taxon>
    </lineage>
</organism>
<name>A0ACC0B592_CATRO</name>
<protein>
    <submittedName>
        <fullName evidence="1">Uncharacterized protein</fullName>
    </submittedName>
</protein>
<comment type="caution">
    <text evidence="1">The sequence shown here is derived from an EMBL/GenBank/DDBJ whole genome shotgun (WGS) entry which is preliminary data.</text>
</comment>
<dbReference type="Proteomes" id="UP001060085">
    <property type="component" value="Linkage Group LG04"/>
</dbReference>
<dbReference type="EMBL" id="CM044704">
    <property type="protein sequence ID" value="KAI5667814.1"/>
    <property type="molecule type" value="Genomic_DNA"/>
</dbReference>
<reference evidence="2" key="1">
    <citation type="journal article" date="2023" name="Nat. Plants">
        <title>Single-cell RNA sequencing provides a high-resolution roadmap for understanding the multicellular compartmentation of specialized metabolism.</title>
        <authorList>
            <person name="Sun S."/>
            <person name="Shen X."/>
            <person name="Li Y."/>
            <person name="Li Y."/>
            <person name="Wang S."/>
            <person name="Li R."/>
            <person name="Zhang H."/>
            <person name="Shen G."/>
            <person name="Guo B."/>
            <person name="Wei J."/>
            <person name="Xu J."/>
            <person name="St-Pierre B."/>
            <person name="Chen S."/>
            <person name="Sun C."/>
        </authorList>
    </citation>
    <scope>NUCLEOTIDE SEQUENCE [LARGE SCALE GENOMIC DNA]</scope>
</reference>
<evidence type="ECO:0000313" key="1">
    <source>
        <dbReference type="EMBL" id="KAI5667814.1"/>
    </source>
</evidence>